<proteinExistence type="predicted"/>
<gene>
    <name evidence="1" type="ORF">SAMN02745158_00127</name>
</gene>
<protein>
    <submittedName>
        <fullName evidence="1">Uncharacterized protein</fullName>
    </submittedName>
</protein>
<evidence type="ECO:0000313" key="1">
    <source>
        <dbReference type="EMBL" id="SHE32245.1"/>
    </source>
</evidence>
<sequence>MSTYSAYTDFSQLKSDCLSSYSAYCQKNQPENALSQLLLAAYYEFSGCIDNYTAYCYGLQGIYSKKDLKALFVPPCPDSEMISGLRSLKGHYKLDMADDIYKKYPLPLCVCTVEEYKQILEELFSEEVFQDKKWANRFRENYIKSIK</sequence>
<keyword evidence="2" id="KW-1185">Reference proteome</keyword>
<dbReference type="AlphaFoldDB" id="A0A1M4SJ64"/>
<dbReference type="OrthoDB" id="9860920at2"/>
<name>A0A1M4SJ64_9CLOT</name>
<dbReference type="Proteomes" id="UP000184245">
    <property type="component" value="Unassembled WGS sequence"/>
</dbReference>
<dbReference type="EMBL" id="FQVI01000001">
    <property type="protein sequence ID" value="SHE32245.1"/>
    <property type="molecule type" value="Genomic_DNA"/>
</dbReference>
<organism evidence="1 2">
    <name type="scientific">Lactonifactor longoviformis DSM 17459</name>
    <dbReference type="NCBI Taxonomy" id="1122155"/>
    <lineage>
        <taxon>Bacteria</taxon>
        <taxon>Bacillati</taxon>
        <taxon>Bacillota</taxon>
        <taxon>Clostridia</taxon>
        <taxon>Eubacteriales</taxon>
        <taxon>Clostridiaceae</taxon>
        <taxon>Lactonifactor</taxon>
    </lineage>
</organism>
<dbReference type="STRING" id="1122155.SAMN02745158_00127"/>
<dbReference type="RefSeq" id="WP_072848243.1">
    <property type="nucleotide sequence ID" value="NZ_FQVI01000001.1"/>
</dbReference>
<accession>A0A1M4SJ64</accession>
<evidence type="ECO:0000313" key="2">
    <source>
        <dbReference type="Proteomes" id="UP000184245"/>
    </source>
</evidence>
<reference evidence="1 2" key="1">
    <citation type="submission" date="2016-11" db="EMBL/GenBank/DDBJ databases">
        <authorList>
            <person name="Jaros S."/>
            <person name="Januszkiewicz K."/>
            <person name="Wedrychowicz H."/>
        </authorList>
    </citation>
    <scope>NUCLEOTIDE SEQUENCE [LARGE SCALE GENOMIC DNA]</scope>
    <source>
        <strain evidence="1 2">DSM 17459</strain>
    </source>
</reference>